<protein>
    <submittedName>
        <fullName evidence="9">Glycosyltransferase family 29 (Sialyltransferase)</fullName>
    </submittedName>
</protein>
<dbReference type="InterPro" id="IPR001675">
    <property type="entry name" value="Glyco_trans_29"/>
</dbReference>
<dbReference type="AlphaFoldDB" id="A0A1Y5S6H8"/>
<evidence type="ECO:0000256" key="3">
    <source>
        <dbReference type="ARBA" id="ARBA00022676"/>
    </source>
</evidence>
<keyword evidence="8" id="KW-0325">Glycoprotein</keyword>
<dbReference type="Pfam" id="PF00777">
    <property type="entry name" value="Glyco_transf_29"/>
    <property type="match status" value="1"/>
</dbReference>
<dbReference type="STRING" id="658057.SAMN04488032_108126"/>
<keyword evidence="3 9" id="KW-0328">Glycosyltransferase</keyword>
<evidence type="ECO:0000256" key="7">
    <source>
        <dbReference type="ARBA" id="ARBA00023136"/>
    </source>
</evidence>
<accession>A0A1Y5S6H8</accession>
<keyword evidence="10" id="KW-1185">Reference proteome</keyword>
<keyword evidence="4 9" id="KW-0808">Transferase</keyword>
<keyword evidence="5" id="KW-0812">Transmembrane</keyword>
<evidence type="ECO:0000256" key="8">
    <source>
        <dbReference type="ARBA" id="ARBA00023180"/>
    </source>
</evidence>
<organism evidence="9 10">
    <name type="scientific">Pacificibacter marinus</name>
    <dbReference type="NCBI Taxonomy" id="658057"/>
    <lineage>
        <taxon>Bacteria</taxon>
        <taxon>Pseudomonadati</taxon>
        <taxon>Pseudomonadota</taxon>
        <taxon>Alphaproteobacteria</taxon>
        <taxon>Rhodobacterales</taxon>
        <taxon>Roseobacteraceae</taxon>
        <taxon>Pacificibacter</taxon>
    </lineage>
</organism>
<evidence type="ECO:0000256" key="2">
    <source>
        <dbReference type="ARBA" id="ARBA00004308"/>
    </source>
</evidence>
<name>A0A1Y5S6H8_9RHOB</name>
<dbReference type="GO" id="GO:0012505">
    <property type="term" value="C:endomembrane system"/>
    <property type="evidence" value="ECO:0007669"/>
    <property type="project" value="UniProtKB-SubCell"/>
</dbReference>
<keyword evidence="6" id="KW-1133">Transmembrane helix</keyword>
<evidence type="ECO:0000256" key="6">
    <source>
        <dbReference type="ARBA" id="ARBA00022989"/>
    </source>
</evidence>
<evidence type="ECO:0000313" key="10">
    <source>
        <dbReference type="Proteomes" id="UP000193307"/>
    </source>
</evidence>
<evidence type="ECO:0000256" key="5">
    <source>
        <dbReference type="ARBA" id="ARBA00022692"/>
    </source>
</evidence>
<proteinExistence type="predicted"/>
<dbReference type="InterPro" id="IPR038578">
    <property type="entry name" value="GT29-like_sf"/>
</dbReference>
<sequence>MTVLRACRFRLAAWQNDDAVLGLGAASLAELAGEVAGKRVALVGNARALAEVTQGSQIDACDVVIRINRAPMPSIESHGARTDWLALASSVSSDAFNALGAKRLIWMSHKRKRLKYWMAQTSGFVLFPKARYEDLKAQLGAQPTTGAMLVDFLSTTDAAEIHLFGFDFFSSLSLSGRRDATDVPHDFSSESDFVHAVIKTDPRVALHPME</sequence>
<comment type="subcellular location">
    <subcellularLocation>
        <location evidence="2">Endomembrane system</location>
    </subcellularLocation>
    <subcellularLocation>
        <location evidence="1">Membrane</location>
        <topology evidence="1">Single-pass membrane protein</topology>
    </subcellularLocation>
</comment>
<evidence type="ECO:0000256" key="4">
    <source>
        <dbReference type="ARBA" id="ARBA00022679"/>
    </source>
</evidence>
<dbReference type="Proteomes" id="UP000193307">
    <property type="component" value="Unassembled WGS sequence"/>
</dbReference>
<keyword evidence="7" id="KW-0472">Membrane</keyword>
<dbReference type="GO" id="GO:0016020">
    <property type="term" value="C:membrane"/>
    <property type="evidence" value="ECO:0007669"/>
    <property type="project" value="UniProtKB-SubCell"/>
</dbReference>
<evidence type="ECO:0000313" key="9">
    <source>
        <dbReference type="EMBL" id="SLN31230.1"/>
    </source>
</evidence>
<dbReference type="EMBL" id="FWFW01000003">
    <property type="protein sequence ID" value="SLN31230.1"/>
    <property type="molecule type" value="Genomic_DNA"/>
</dbReference>
<dbReference type="OrthoDB" id="5614897at2"/>
<dbReference type="Gene3D" id="3.90.1480.20">
    <property type="entry name" value="Glycosyl transferase family 29"/>
    <property type="match status" value="1"/>
</dbReference>
<evidence type="ECO:0000256" key="1">
    <source>
        <dbReference type="ARBA" id="ARBA00004167"/>
    </source>
</evidence>
<dbReference type="GO" id="GO:0008373">
    <property type="term" value="F:sialyltransferase activity"/>
    <property type="evidence" value="ECO:0007669"/>
    <property type="project" value="InterPro"/>
</dbReference>
<gene>
    <name evidence="9" type="ORF">PAM7971_01182</name>
</gene>
<reference evidence="9 10" key="1">
    <citation type="submission" date="2017-03" db="EMBL/GenBank/DDBJ databases">
        <authorList>
            <person name="Afonso C.L."/>
            <person name="Miller P.J."/>
            <person name="Scott M.A."/>
            <person name="Spackman E."/>
            <person name="Goraichik I."/>
            <person name="Dimitrov K.M."/>
            <person name="Suarez D.L."/>
            <person name="Swayne D.E."/>
        </authorList>
    </citation>
    <scope>NUCLEOTIDE SEQUENCE [LARGE SCALE GENOMIC DNA]</scope>
    <source>
        <strain evidence="9 10">CECT 7971</strain>
    </source>
</reference>
<dbReference type="RefSeq" id="WP_090875350.1">
    <property type="nucleotide sequence ID" value="NZ_FNZV01000008.1"/>
</dbReference>